<dbReference type="AlphaFoldDB" id="R7ZWB1"/>
<organism evidence="1 2">
    <name type="scientific">Lunatimonas lonarensis</name>
    <dbReference type="NCBI Taxonomy" id="1232681"/>
    <lineage>
        <taxon>Bacteria</taxon>
        <taxon>Pseudomonadati</taxon>
        <taxon>Bacteroidota</taxon>
        <taxon>Cytophagia</taxon>
        <taxon>Cytophagales</taxon>
        <taxon>Cyclobacteriaceae</taxon>
    </lineage>
</organism>
<proteinExistence type="predicted"/>
<name>R7ZWB1_9BACT</name>
<reference evidence="1 2" key="1">
    <citation type="submission" date="2013-02" db="EMBL/GenBank/DDBJ databases">
        <title>A novel strain isolated from Lonar lake, Maharashtra, India.</title>
        <authorList>
            <person name="Singh A."/>
        </authorList>
    </citation>
    <scope>NUCLEOTIDE SEQUENCE [LARGE SCALE GENOMIC DNA]</scope>
    <source>
        <strain evidence="1 2">AK24</strain>
    </source>
</reference>
<dbReference type="STRING" id="1232681.ADIS_1235"/>
<evidence type="ECO:0000313" key="1">
    <source>
        <dbReference type="EMBL" id="EON78372.1"/>
    </source>
</evidence>
<dbReference type="Proteomes" id="UP000013909">
    <property type="component" value="Unassembled WGS sequence"/>
</dbReference>
<accession>R7ZWB1</accession>
<dbReference type="EMBL" id="AQHR01000040">
    <property type="protein sequence ID" value="EON78372.1"/>
    <property type="molecule type" value="Genomic_DNA"/>
</dbReference>
<sequence>MLHLRRLGKINQLFSIQSYLLESRFLSKILTKPCAILPHTKPIAGNSGISNLARL</sequence>
<comment type="caution">
    <text evidence="1">The sequence shown here is derived from an EMBL/GenBank/DDBJ whole genome shotgun (WGS) entry which is preliminary data.</text>
</comment>
<gene>
    <name evidence="1" type="ORF">ADIS_1235</name>
</gene>
<protein>
    <submittedName>
        <fullName evidence="1">Uncharacterized protein</fullName>
    </submittedName>
</protein>
<evidence type="ECO:0000313" key="2">
    <source>
        <dbReference type="Proteomes" id="UP000013909"/>
    </source>
</evidence>
<keyword evidence="2" id="KW-1185">Reference proteome</keyword>